<comment type="caution">
    <text evidence="1">The sequence shown here is derived from an EMBL/GenBank/DDBJ whole genome shotgun (WGS) entry which is preliminary data.</text>
</comment>
<name>A0A392SAB2_9FABA</name>
<evidence type="ECO:0000313" key="1">
    <source>
        <dbReference type="EMBL" id="MCI45412.1"/>
    </source>
</evidence>
<sequence length="17" mass="1793">MAEKGAVSLSGRCRLQS</sequence>
<feature type="non-terminal residue" evidence="1">
    <location>
        <position position="17"/>
    </location>
</feature>
<keyword evidence="2" id="KW-1185">Reference proteome</keyword>
<dbReference type="EMBL" id="LXQA010343921">
    <property type="protein sequence ID" value="MCI45412.1"/>
    <property type="molecule type" value="Genomic_DNA"/>
</dbReference>
<evidence type="ECO:0000313" key="2">
    <source>
        <dbReference type="Proteomes" id="UP000265520"/>
    </source>
</evidence>
<organism evidence="1 2">
    <name type="scientific">Trifolium medium</name>
    <dbReference type="NCBI Taxonomy" id="97028"/>
    <lineage>
        <taxon>Eukaryota</taxon>
        <taxon>Viridiplantae</taxon>
        <taxon>Streptophyta</taxon>
        <taxon>Embryophyta</taxon>
        <taxon>Tracheophyta</taxon>
        <taxon>Spermatophyta</taxon>
        <taxon>Magnoliopsida</taxon>
        <taxon>eudicotyledons</taxon>
        <taxon>Gunneridae</taxon>
        <taxon>Pentapetalae</taxon>
        <taxon>rosids</taxon>
        <taxon>fabids</taxon>
        <taxon>Fabales</taxon>
        <taxon>Fabaceae</taxon>
        <taxon>Papilionoideae</taxon>
        <taxon>50 kb inversion clade</taxon>
        <taxon>NPAAA clade</taxon>
        <taxon>Hologalegina</taxon>
        <taxon>IRL clade</taxon>
        <taxon>Trifolieae</taxon>
        <taxon>Trifolium</taxon>
    </lineage>
</organism>
<dbReference type="AlphaFoldDB" id="A0A392SAB2"/>
<reference evidence="1 2" key="1">
    <citation type="journal article" date="2018" name="Front. Plant Sci.">
        <title>Red Clover (Trifolium pratense) and Zigzag Clover (T. medium) - A Picture of Genomic Similarities and Differences.</title>
        <authorList>
            <person name="Dluhosova J."/>
            <person name="Istvanek J."/>
            <person name="Nedelnik J."/>
            <person name="Repkova J."/>
        </authorList>
    </citation>
    <scope>NUCLEOTIDE SEQUENCE [LARGE SCALE GENOMIC DNA]</scope>
    <source>
        <strain evidence="2">cv. 10/8</strain>
        <tissue evidence="1">Leaf</tissue>
    </source>
</reference>
<proteinExistence type="predicted"/>
<protein>
    <submittedName>
        <fullName evidence="1">Uncharacterized protein</fullName>
    </submittedName>
</protein>
<accession>A0A392SAB2</accession>
<dbReference type="Proteomes" id="UP000265520">
    <property type="component" value="Unassembled WGS sequence"/>
</dbReference>